<dbReference type="InterPro" id="IPR015407">
    <property type="entry name" value="Phytochelatin_synthase_C"/>
</dbReference>
<evidence type="ECO:0000256" key="3">
    <source>
        <dbReference type="ARBA" id="ARBA00022679"/>
    </source>
</evidence>
<dbReference type="SUPFAM" id="SSF54001">
    <property type="entry name" value="Cysteine proteinases"/>
    <property type="match status" value="1"/>
</dbReference>
<dbReference type="GO" id="GO:0046872">
    <property type="term" value="F:metal ion binding"/>
    <property type="evidence" value="ECO:0007669"/>
    <property type="project" value="UniProtKB-KW"/>
</dbReference>
<evidence type="ECO:0000259" key="6">
    <source>
        <dbReference type="PROSITE" id="PS51443"/>
    </source>
</evidence>
<evidence type="ECO:0000256" key="2">
    <source>
        <dbReference type="ARBA" id="ARBA00022539"/>
    </source>
</evidence>
<dbReference type="PANTHER" id="PTHR33447:SF14">
    <property type="entry name" value="GLUTATHIONE GAMMA-GLUTAMYLCYSTEINYLTRANSFERASE"/>
    <property type="match status" value="1"/>
</dbReference>
<evidence type="ECO:0000256" key="4">
    <source>
        <dbReference type="ARBA" id="ARBA00022723"/>
    </source>
</evidence>
<evidence type="ECO:0000313" key="8">
    <source>
        <dbReference type="Proteomes" id="UP000886595"/>
    </source>
</evidence>
<dbReference type="PROSITE" id="PS51443">
    <property type="entry name" value="PCS"/>
    <property type="match status" value="1"/>
</dbReference>
<dbReference type="GO" id="GO:0098849">
    <property type="term" value="P:cellular detoxification of cadmium ion"/>
    <property type="evidence" value="ECO:0007669"/>
    <property type="project" value="TreeGrafter"/>
</dbReference>
<dbReference type="Proteomes" id="UP000886595">
    <property type="component" value="Unassembled WGS sequence"/>
</dbReference>
<evidence type="ECO:0000256" key="5">
    <source>
        <dbReference type="ARBA" id="ARBA00023315"/>
    </source>
</evidence>
<protein>
    <recommendedName>
        <fullName evidence="1">glutathione gamma-glutamylcysteinyltransferase</fullName>
        <ecNumber evidence="1">2.3.2.15</ecNumber>
    </recommendedName>
</protein>
<keyword evidence="3" id="KW-0808">Transferase</keyword>
<dbReference type="GO" id="GO:0010273">
    <property type="term" value="P:detoxification of copper ion"/>
    <property type="evidence" value="ECO:0007669"/>
    <property type="project" value="TreeGrafter"/>
</dbReference>
<keyword evidence="4" id="KW-0479">Metal-binding</keyword>
<dbReference type="PANTHER" id="PTHR33447">
    <property type="entry name" value="GLUTATHIONE GAMMA-GLUTAMYLCYSTEINYLTRANSFERASE"/>
    <property type="match status" value="1"/>
</dbReference>
<keyword evidence="5" id="KW-0012">Acyltransferase</keyword>
<proteinExistence type="predicted"/>
<evidence type="ECO:0000256" key="1">
    <source>
        <dbReference type="ARBA" id="ARBA00012468"/>
    </source>
</evidence>
<name>A0A8X7QU52_BRACI</name>
<dbReference type="Gene3D" id="3.90.70.30">
    <property type="entry name" value="Phytochelatin synthase, N-terminal domain"/>
    <property type="match status" value="1"/>
</dbReference>
<dbReference type="InterPro" id="IPR038156">
    <property type="entry name" value="PCS_N_sf"/>
</dbReference>
<reference evidence="7 8" key="1">
    <citation type="submission" date="2020-02" db="EMBL/GenBank/DDBJ databases">
        <authorList>
            <person name="Ma Q."/>
            <person name="Huang Y."/>
            <person name="Song X."/>
            <person name="Pei D."/>
        </authorList>
    </citation>
    <scope>NUCLEOTIDE SEQUENCE [LARGE SCALE GENOMIC DNA]</scope>
    <source>
        <strain evidence="7">Sxm20200214</strain>
        <tissue evidence="7">Leaf</tissue>
    </source>
</reference>
<dbReference type="EMBL" id="JAAMPC010000012">
    <property type="protein sequence ID" value="KAG2276784.1"/>
    <property type="molecule type" value="Genomic_DNA"/>
</dbReference>
<organism evidence="7 8">
    <name type="scientific">Brassica carinata</name>
    <name type="common">Ethiopian mustard</name>
    <name type="synonym">Abyssinian cabbage</name>
    <dbReference type="NCBI Taxonomy" id="52824"/>
    <lineage>
        <taxon>Eukaryota</taxon>
        <taxon>Viridiplantae</taxon>
        <taxon>Streptophyta</taxon>
        <taxon>Embryophyta</taxon>
        <taxon>Tracheophyta</taxon>
        <taxon>Spermatophyta</taxon>
        <taxon>Magnoliopsida</taxon>
        <taxon>eudicotyledons</taxon>
        <taxon>Gunneridae</taxon>
        <taxon>Pentapetalae</taxon>
        <taxon>rosids</taxon>
        <taxon>malvids</taxon>
        <taxon>Brassicales</taxon>
        <taxon>Brassicaceae</taxon>
        <taxon>Brassiceae</taxon>
        <taxon>Brassica</taxon>
    </lineage>
</organism>
<dbReference type="GO" id="GO:0016756">
    <property type="term" value="F:glutathione gamma-glutamylcysteinyltransferase activity"/>
    <property type="evidence" value="ECO:0007669"/>
    <property type="project" value="UniProtKB-EC"/>
</dbReference>
<dbReference type="OrthoDB" id="448954at2759"/>
<accession>A0A8X7QU52</accession>
<feature type="domain" description="Peptidase C83" evidence="6">
    <location>
        <begin position="1"/>
        <end position="246"/>
    </location>
</feature>
<dbReference type="EC" id="2.3.2.15" evidence="1"/>
<sequence length="513" mass="57459">MVMTSVYRRSLPSPPAIDFSSPEGKKIFNEALQKGTMEGFFKLISYFQTQSEPAYCGLASLSVVLNALSIDPGRKWKGPWRWFDESMLDCCEPLEVVKEKGITFEKLVCLAHCSGAKVEAFRTSQSTIDDFRKFVVTCSVSDNFHMISSYDRGVFKQVTSCRHNCGTFLVMLMGFLTKSLSQTGSGHFSPIGGYNAERDMALILDVARFKYPPHWVPLQLLWEAMDTIVQLTGKHRGKISSENSEGMPRIKDSEDIPNKHFLGLFVGISSDISDGTVLETFEERGIGIFRRTLASNIRETFAVGIFEEICPRIFEEICPRIFEKPLPLEYSEEQVVLKEVHETELFKHISKFFSSMDYEDILTYSAAKACCQGAEILSGCSSKGFCCQETCVKCVKGSGEAEGTVVTGVVVRNGNEQRVDLLVPATQNDCECGPKANYPAGEDVFTVLLLALTPQTWLGITDQALMHEMKQLVSMASLPTMLQEEVLHLRRQLQLLKRCQENKEEEDFAAPAY</sequence>
<gene>
    <name evidence="7" type="ORF">Bca52824_059339</name>
</gene>
<dbReference type="InterPro" id="IPR007719">
    <property type="entry name" value="PCS_N"/>
</dbReference>
<dbReference type="Pfam" id="PF05023">
    <property type="entry name" value="Phytochelatin"/>
    <property type="match status" value="2"/>
</dbReference>
<keyword evidence="8" id="KW-1185">Reference proteome</keyword>
<dbReference type="InterPro" id="IPR040409">
    <property type="entry name" value="PCS-like"/>
</dbReference>
<dbReference type="InterPro" id="IPR038765">
    <property type="entry name" value="Papain-like_cys_pep_sf"/>
</dbReference>
<dbReference type="GO" id="GO:0046938">
    <property type="term" value="P:phytochelatin biosynthetic process"/>
    <property type="evidence" value="ECO:0007669"/>
    <property type="project" value="InterPro"/>
</dbReference>
<keyword evidence="2" id="KW-0104">Cadmium</keyword>
<dbReference type="Pfam" id="PF09328">
    <property type="entry name" value="Phytochelatin_C"/>
    <property type="match status" value="1"/>
</dbReference>
<dbReference type="AlphaFoldDB" id="A0A8X7QU52"/>
<evidence type="ECO:0000313" key="7">
    <source>
        <dbReference type="EMBL" id="KAG2276784.1"/>
    </source>
</evidence>
<comment type="caution">
    <text evidence="7">The sequence shown here is derived from an EMBL/GenBank/DDBJ whole genome shotgun (WGS) entry which is preliminary data.</text>
</comment>